<evidence type="ECO:0000256" key="7">
    <source>
        <dbReference type="ARBA" id="ARBA00023242"/>
    </source>
</evidence>
<keyword evidence="3" id="KW-0862">Zinc</keyword>
<dbReference type="GO" id="GO:0043565">
    <property type="term" value="F:sequence-specific DNA binding"/>
    <property type="evidence" value="ECO:0007669"/>
    <property type="project" value="TreeGrafter"/>
</dbReference>
<evidence type="ECO:0000256" key="5">
    <source>
        <dbReference type="ARBA" id="ARBA00023125"/>
    </source>
</evidence>
<evidence type="ECO:0000256" key="6">
    <source>
        <dbReference type="ARBA" id="ARBA00023163"/>
    </source>
</evidence>
<dbReference type="SMART" id="SM00906">
    <property type="entry name" value="Fungal_trans"/>
    <property type="match status" value="1"/>
</dbReference>
<keyword evidence="6" id="KW-0804">Transcription</keyword>
<dbReference type="PROSITE" id="PS50048">
    <property type="entry name" value="ZN2_CY6_FUNGAL_2"/>
    <property type="match status" value="1"/>
</dbReference>
<comment type="subcellular location">
    <subcellularLocation>
        <location evidence="1">Nucleus</location>
    </subcellularLocation>
</comment>
<dbReference type="SUPFAM" id="SSF57701">
    <property type="entry name" value="Zn2/Cys6 DNA-binding domain"/>
    <property type="match status" value="1"/>
</dbReference>
<evidence type="ECO:0000313" key="10">
    <source>
        <dbReference type="EMBL" id="RDH22373.1"/>
    </source>
</evidence>
<gene>
    <name evidence="10" type="ORF">M747DRAFT_277411</name>
</gene>
<dbReference type="PROSITE" id="PS00463">
    <property type="entry name" value="ZN2_CY6_FUNGAL_1"/>
    <property type="match status" value="1"/>
</dbReference>
<protein>
    <recommendedName>
        <fullName evidence="9">Zn(2)-C6 fungal-type domain-containing protein</fullName>
    </recommendedName>
</protein>
<dbReference type="PANTHER" id="PTHR47782">
    <property type="entry name" value="ZN(II)2CYS6 TRANSCRIPTION FACTOR (EUROFUNG)-RELATED"/>
    <property type="match status" value="1"/>
</dbReference>
<evidence type="ECO:0000313" key="11">
    <source>
        <dbReference type="Proteomes" id="UP000253845"/>
    </source>
</evidence>
<dbReference type="CDD" id="cd12148">
    <property type="entry name" value="fungal_TF_MHR"/>
    <property type="match status" value="1"/>
</dbReference>
<dbReference type="VEuPathDB" id="FungiDB:M747DRAFT_277411"/>
<dbReference type="GO" id="GO:0045944">
    <property type="term" value="P:positive regulation of transcription by RNA polymerase II"/>
    <property type="evidence" value="ECO:0007669"/>
    <property type="project" value="TreeGrafter"/>
</dbReference>
<dbReference type="AlphaFoldDB" id="A0A370C8S0"/>
<reference evidence="10 11" key="1">
    <citation type="submission" date="2018-07" db="EMBL/GenBank/DDBJ databases">
        <title>Section-level genome sequencing of Aspergillus section Nigri to investigate inter- and intra-species variation.</title>
        <authorList>
            <consortium name="DOE Joint Genome Institute"/>
            <person name="Vesth T.C."/>
            <person name="Nybo J.L."/>
            <person name="Theobald S."/>
            <person name="Frisvad J.C."/>
            <person name="Larsen T.O."/>
            <person name="Nielsen K.F."/>
            <person name="Hoof J.B."/>
            <person name="Brandl J."/>
            <person name="Salamov A."/>
            <person name="Riley R."/>
            <person name="Gladden J.M."/>
            <person name="Phatale P."/>
            <person name="Nielsen M.T."/>
            <person name="Lyhne E.K."/>
            <person name="Kogle M.E."/>
            <person name="Strasser K."/>
            <person name="McDonnell E."/>
            <person name="Barry K."/>
            <person name="Clum A."/>
            <person name="Chen C."/>
            <person name="Nolan M."/>
            <person name="Sandor L."/>
            <person name="Kuo A."/>
            <person name="Lipzen A."/>
            <person name="Hainaut M."/>
            <person name="Drula E."/>
            <person name="Tsang A."/>
            <person name="Magnuson J.K."/>
            <person name="Henrissat B."/>
            <person name="Wiebenga A."/>
            <person name="Simmons B.A."/>
            <person name="Makela M.R."/>
            <person name="De vries R.P."/>
            <person name="Grigoriev I.V."/>
            <person name="Mortensen U.H."/>
            <person name="Baker S.E."/>
            <person name="Andersen M.R."/>
        </authorList>
    </citation>
    <scope>NUCLEOTIDE SEQUENCE [LARGE SCALE GENOMIC DNA]</scope>
    <source>
        <strain evidence="10 11">ATCC 13496</strain>
    </source>
</reference>
<dbReference type="GO" id="GO:0006351">
    <property type="term" value="P:DNA-templated transcription"/>
    <property type="evidence" value="ECO:0007669"/>
    <property type="project" value="InterPro"/>
</dbReference>
<dbReference type="PANTHER" id="PTHR47782:SF1">
    <property type="entry name" value="PYRIMIDINE PATHWAY REGULATORY PROTEIN 1"/>
    <property type="match status" value="1"/>
</dbReference>
<keyword evidence="5" id="KW-0238">DNA-binding</keyword>
<sequence length="639" mass="73110">MPRSRRSTKVCSRCRKRKTKCDFIFPACTPCKLANLPCLGFDPSSKEAVPRSFVKSLEAQVEELEARLLSFNAASTNVPYLITTAVAQATISIGIPFQNSFLDSKASSSLFFRPSCPPLAIARERGQSTPERHPSLQNNRHNPGAPINLRSVPFSAINRMIRNYVDIHLPQYPCVSENAVNEILDRIQHQDLKDPNALPIHHVPTDAGLGHFEYFVLLIALAISAMTLTWKADYQARVASESFYNAAVKHLQAMTDHSEIQALQISLLLAHYAHMCPERVDNWTCISNAVRIVLNLGLYLECNQLVHGEPYQRSVLFWVAYGMERSLCTNLRLPLSFPEEAITVKFPTGEETNLHTEHSTGRPCKKYVAYHICRYRALETEVHRVLHLEEDLTKFGNNTIEEWIESITQRLEQWYETAQSYTKYDMLEFKHVQFHHLMARIHRPTPRLRLRGPDNWKAVLNASSVLIQDYLAQERRRRLFYPWHGVHILFETAVISLEACWSARNYEPLQVRAHEMLQISIPRCLQLLTNIGERWGEAAVCADRLRPLVDTVRTAFNNPDTLLLTMIDESVITAEILDLLFTDGPLSWTRANRGEIMSDMIESDPWLNSLVDDSLELFSWNPEWCIMPADAISIEGYTL</sequence>
<feature type="domain" description="Zn(2)-C6 fungal-type" evidence="9">
    <location>
        <begin position="10"/>
        <end position="38"/>
    </location>
</feature>
<dbReference type="Pfam" id="PF04082">
    <property type="entry name" value="Fungal_trans"/>
    <property type="match status" value="1"/>
</dbReference>
<organism evidence="10 11">
    <name type="scientific">Aspergillus niger ATCC 13496</name>
    <dbReference type="NCBI Taxonomy" id="1353008"/>
    <lineage>
        <taxon>Eukaryota</taxon>
        <taxon>Fungi</taxon>
        <taxon>Dikarya</taxon>
        <taxon>Ascomycota</taxon>
        <taxon>Pezizomycotina</taxon>
        <taxon>Eurotiomycetes</taxon>
        <taxon>Eurotiomycetidae</taxon>
        <taxon>Eurotiales</taxon>
        <taxon>Aspergillaceae</taxon>
        <taxon>Aspergillus</taxon>
        <taxon>Aspergillus subgen. Circumdati</taxon>
    </lineage>
</organism>
<dbReference type="SMART" id="SM00066">
    <property type="entry name" value="GAL4"/>
    <property type="match status" value="1"/>
</dbReference>
<proteinExistence type="predicted"/>
<evidence type="ECO:0000256" key="4">
    <source>
        <dbReference type="ARBA" id="ARBA00023015"/>
    </source>
</evidence>
<feature type="compositionally biased region" description="Basic and acidic residues" evidence="8">
    <location>
        <begin position="125"/>
        <end position="134"/>
    </location>
</feature>
<dbReference type="Gene3D" id="4.10.240.10">
    <property type="entry name" value="Zn(2)-C6 fungal-type DNA-binding domain"/>
    <property type="match status" value="1"/>
</dbReference>
<keyword evidence="7" id="KW-0539">Nucleus</keyword>
<dbReference type="Proteomes" id="UP000253845">
    <property type="component" value="Unassembled WGS sequence"/>
</dbReference>
<dbReference type="CDD" id="cd00067">
    <property type="entry name" value="GAL4"/>
    <property type="match status" value="1"/>
</dbReference>
<evidence type="ECO:0000256" key="1">
    <source>
        <dbReference type="ARBA" id="ARBA00004123"/>
    </source>
</evidence>
<evidence type="ECO:0000256" key="8">
    <source>
        <dbReference type="SAM" id="MobiDB-lite"/>
    </source>
</evidence>
<evidence type="ECO:0000256" key="2">
    <source>
        <dbReference type="ARBA" id="ARBA00022723"/>
    </source>
</evidence>
<evidence type="ECO:0000256" key="3">
    <source>
        <dbReference type="ARBA" id="ARBA00022833"/>
    </source>
</evidence>
<feature type="region of interest" description="Disordered" evidence="8">
    <location>
        <begin position="125"/>
        <end position="144"/>
    </location>
</feature>
<dbReference type="Pfam" id="PF00172">
    <property type="entry name" value="Zn_clus"/>
    <property type="match status" value="1"/>
</dbReference>
<evidence type="ECO:0000259" key="9">
    <source>
        <dbReference type="PROSITE" id="PS50048"/>
    </source>
</evidence>
<keyword evidence="2" id="KW-0479">Metal-binding</keyword>
<dbReference type="InterPro" id="IPR036864">
    <property type="entry name" value="Zn2-C6_fun-type_DNA-bd_sf"/>
</dbReference>
<dbReference type="InterPro" id="IPR001138">
    <property type="entry name" value="Zn2Cys6_DnaBD"/>
</dbReference>
<dbReference type="GO" id="GO:0005634">
    <property type="term" value="C:nucleus"/>
    <property type="evidence" value="ECO:0007669"/>
    <property type="project" value="UniProtKB-SubCell"/>
</dbReference>
<accession>A0A370C8S0</accession>
<dbReference type="InterPro" id="IPR052202">
    <property type="entry name" value="Yeast_MetPath_Reg"/>
</dbReference>
<dbReference type="EMBL" id="KZ851908">
    <property type="protein sequence ID" value="RDH22373.1"/>
    <property type="molecule type" value="Genomic_DNA"/>
</dbReference>
<keyword evidence="4" id="KW-0805">Transcription regulation</keyword>
<dbReference type="GO" id="GO:0008270">
    <property type="term" value="F:zinc ion binding"/>
    <property type="evidence" value="ECO:0007669"/>
    <property type="project" value="InterPro"/>
</dbReference>
<dbReference type="InterPro" id="IPR007219">
    <property type="entry name" value="XnlR_reg_dom"/>
</dbReference>
<name>A0A370C8S0_ASPNG</name>
<dbReference type="GO" id="GO:0000981">
    <property type="term" value="F:DNA-binding transcription factor activity, RNA polymerase II-specific"/>
    <property type="evidence" value="ECO:0007669"/>
    <property type="project" value="InterPro"/>
</dbReference>